<reference evidence="1 2" key="1">
    <citation type="submission" date="2019-01" db="EMBL/GenBank/DDBJ databases">
        <title>Draft Genome and Complete Hox-Cluster Characterization of the Sterlet Sturgeon (Acipenser ruthenus).</title>
        <authorList>
            <person name="Wei Q."/>
        </authorList>
    </citation>
    <scope>NUCLEOTIDE SEQUENCE [LARGE SCALE GENOMIC DNA]</scope>
    <source>
        <strain evidence="1">WHYD16114868_AA</strain>
        <tissue evidence="1">Blood</tissue>
    </source>
</reference>
<proteinExistence type="predicted"/>
<dbReference type="AlphaFoldDB" id="A0A444V1D5"/>
<comment type="caution">
    <text evidence="1">The sequence shown here is derived from an EMBL/GenBank/DDBJ whole genome shotgun (WGS) entry which is preliminary data.</text>
</comment>
<name>A0A444V1D5_ACIRT</name>
<evidence type="ECO:0000313" key="1">
    <source>
        <dbReference type="EMBL" id="RXM94168.1"/>
    </source>
</evidence>
<keyword evidence="2" id="KW-1185">Reference proteome</keyword>
<sequence>MDTFNRTVEVIERNDISVTEVVLHIRSLKDILTARLCETFVTTDEKAQLDVLVEAGDISAEEFYGAVKNFYSIALDYLDHWAASFEGTEKLG</sequence>
<dbReference type="EMBL" id="SCEB01003686">
    <property type="protein sequence ID" value="RXM94168.1"/>
    <property type="molecule type" value="Genomic_DNA"/>
</dbReference>
<gene>
    <name evidence="1" type="ORF">EOD39_18288</name>
</gene>
<dbReference type="Proteomes" id="UP000289886">
    <property type="component" value="Unassembled WGS sequence"/>
</dbReference>
<protein>
    <submittedName>
        <fullName evidence="1">Uncharacterized protein</fullName>
    </submittedName>
</protein>
<accession>A0A444V1D5</accession>
<organism evidence="1 2">
    <name type="scientific">Acipenser ruthenus</name>
    <name type="common">Sterlet sturgeon</name>
    <dbReference type="NCBI Taxonomy" id="7906"/>
    <lineage>
        <taxon>Eukaryota</taxon>
        <taxon>Metazoa</taxon>
        <taxon>Chordata</taxon>
        <taxon>Craniata</taxon>
        <taxon>Vertebrata</taxon>
        <taxon>Euteleostomi</taxon>
        <taxon>Actinopterygii</taxon>
        <taxon>Chondrostei</taxon>
        <taxon>Acipenseriformes</taxon>
        <taxon>Acipenseridae</taxon>
        <taxon>Acipenser</taxon>
    </lineage>
</organism>
<evidence type="ECO:0000313" key="2">
    <source>
        <dbReference type="Proteomes" id="UP000289886"/>
    </source>
</evidence>